<evidence type="ECO:0008006" key="3">
    <source>
        <dbReference type="Google" id="ProtNLM"/>
    </source>
</evidence>
<dbReference type="AlphaFoldDB" id="W6RVW0"/>
<dbReference type="PANTHER" id="PTHR37166:SF1">
    <property type="entry name" value="PROTEIN FLAG"/>
    <property type="match status" value="1"/>
</dbReference>
<name>W6RVW0_9CLOT</name>
<dbReference type="Pfam" id="PF03646">
    <property type="entry name" value="FlaG"/>
    <property type="match status" value="1"/>
</dbReference>
<reference evidence="1 2" key="1">
    <citation type="submission" date="2013-11" db="EMBL/GenBank/DDBJ databases">
        <title>Complete genome sequence of Clostridum sp. M2/40.</title>
        <authorList>
            <person name="Wibberg D."/>
            <person name="Puehler A."/>
            <person name="Schlueter A."/>
        </authorList>
    </citation>
    <scope>NUCLEOTIDE SEQUENCE [LARGE SCALE GENOMIC DNA]</scope>
    <source>
        <strain evidence="2">M2/40</strain>
    </source>
</reference>
<dbReference type="eggNOG" id="COG1334">
    <property type="taxonomic scope" value="Bacteria"/>
</dbReference>
<gene>
    <name evidence="1" type="ORF">CM240_1678</name>
</gene>
<dbReference type="Gene3D" id="3.30.160.170">
    <property type="entry name" value="FlaG-like"/>
    <property type="match status" value="1"/>
</dbReference>
<dbReference type="OrthoDB" id="9799867at2"/>
<dbReference type="SUPFAM" id="SSF160214">
    <property type="entry name" value="FlaG-like"/>
    <property type="match status" value="1"/>
</dbReference>
<accession>W6RVW0</accession>
<organism evidence="1 2">
    <name type="scientific">Clostridium bornimense</name>
    <dbReference type="NCBI Taxonomy" id="1216932"/>
    <lineage>
        <taxon>Bacteria</taxon>
        <taxon>Bacillati</taxon>
        <taxon>Bacillota</taxon>
        <taxon>Clostridia</taxon>
        <taxon>Eubacteriales</taxon>
        <taxon>Clostridiaceae</taxon>
        <taxon>Clostridium</taxon>
    </lineage>
</organism>
<dbReference type="Proteomes" id="UP000019426">
    <property type="component" value="Chromosome M2/40_rep1"/>
</dbReference>
<proteinExistence type="predicted"/>
<dbReference type="KEGG" id="clt:CM240_1678"/>
<dbReference type="STRING" id="1216932.CM240_1678"/>
<dbReference type="InterPro" id="IPR005186">
    <property type="entry name" value="FlaG"/>
</dbReference>
<dbReference type="EMBL" id="HG917868">
    <property type="protein sequence ID" value="CDM68836.1"/>
    <property type="molecule type" value="Genomic_DNA"/>
</dbReference>
<protein>
    <recommendedName>
        <fullName evidence="3">Flagellar protein FlaG</fullName>
    </recommendedName>
</protein>
<dbReference type="HOGENOM" id="CLU_120910_3_2_9"/>
<dbReference type="InterPro" id="IPR035924">
    <property type="entry name" value="FlaG-like_sf"/>
</dbReference>
<evidence type="ECO:0000313" key="2">
    <source>
        <dbReference type="Proteomes" id="UP000019426"/>
    </source>
</evidence>
<sequence length="120" mass="13780">MKGMEDMDVNIIHQGEQVTLELSGSTYEVSLYREDKGNCSATELNLSQNDAKKVVEELNKYIEEKDTYAEYKVHEELGSIMIKIHDRETNEVIAEYPPEKILDMVAKMCERAGIFMDKKA</sequence>
<dbReference type="PANTHER" id="PTHR37166">
    <property type="entry name" value="PROTEIN FLAG"/>
    <property type="match status" value="1"/>
</dbReference>
<dbReference type="PATRIC" id="fig|1216932.3.peg.1672"/>
<keyword evidence="2" id="KW-1185">Reference proteome</keyword>
<evidence type="ECO:0000313" key="1">
    <source>
        <dbReference type="EMBL" id="CDM68836.1"/>
    </source>
</evidence>